<evidence type="ECO:0000256" key="4">
    <source>
        <dbReference type="ARBA" id="ARBA00023180"/>
    </source>
</evidence>
<sequence length="700" mass="78160">MTPSVKQIVETALDLAKTNLANINEEFVQSFRMWTQMPTKAAREMQITGNWLQEASRIVVQHFLYRTITGICNNLNNPRLASANAPIRFLMDKPSYDNEIGTIRSSVSDGPLPSTRLISNIMQDSTPEKVDPKLNNLHMQFGQIVAHDIILTPSASGPNGEQFACDNCSSPSPVCAPIEIPEDDQYFPPSTPNKKNCLAFTRVLNAQQRFGPRQPIGQNTHFLDLSLLYGSSECEATSVRAFVNGLMLVQQSMFGPLPPPAKNITRRIMIAQYQHIVYNEYLSHVLGSYDETVNAGMIAEFVAGAYRFGHSQARKDFPRDDAFNNTIAASVNIGDNGFYTESQYKNGGPATFVTGMMFNPTMSVDTAFAFPIRNQIFEIRGKRASGTDLVATNLMRGRDIGLHPYVSYREMVGLPPVNNFDDLVPQMGQEKVNMLKRAYRDVRDVDLYAGILSEKHLPGAIVGQTAATIIAKQFKDLKLGDRFYYEHAPQPTLRGLTSGELAEIRRSTLGGIICRAFPMDILRTRCPKNKFGIELECAFECCESLEGKDHGYYCCGAEENHLVNPDAEKKTNVPRAERFFAYGNTFQVDYTMLIIGLIVSIVLSILLSFFCCLLCNGCWLHRRRNPHMYESVNENGWYPICCGFGIPMGTVVFSTHPPHYREDDMYHGGSSTSSLPSSHQRVRFNPDGTPRGVLKNGGQH</sequence>
<comment type="caution">
    <text evidence="8">The sequence shown here is derived from an EMBL/GenBank/DDBJ whole genome shotgun (WGS) entry which is preliminary data.</text>
</comment>
<keyword evidence="9" id="KW-1185">Reference proteome</keyword>
<keyword evidence="5" id="KW-0408">Iron</keyword>
<dbReference type="Proteomes" id="UP000218231">
    <property type="component" value="Unassembled WGS sequence"/>
</dbReference>
<dbReference type="InterPro" id="IPR037120">
    <property type="entry name" value="Haem_peroxidase_sf_animal"/>
</dbReference>
<dbReference type="GO" id="GO:0046872">
    <property type="term" value="F:metal ion binding"/>
    <property type="evidence" value="ECO:0007669"/>
    <property type="project" value="UniProtKB-KW"/>
</dbReference>
<dbReference type="GO" id="GO:0005576">
    <property type="term" value="C:extracellular region"/>
    <property type="evidence" value="ECO:0007669"/>
    <property type="project" value="UniProtKB-SubCell"/>
</dbReference>
<evidence type="ECO:0000256" key="2">
    <source>
        <dbReference type="ARBA" id="ARBA00022525"/>
    </source>
</evidence>
<dbReference type="GO" id="GO:0004601">
    <property type="term" value="F:peroxidase activity"/>
    <property type="evidence" value="ECO:0007669"/>
    <property type="project" value="UniProtKB-KW"/>
</dbReference>
<dbReference type="PANTHER" id="PTHR11475">
    <property type="entry name" value="OXIDASE/PEROXIDASE"/>
    <property type="match status" value="1"/>
</dbReference>
<dbReference type="EMBL" id="LIAE01006519">
    <property type="protein sequence ID" value="PAV88397.1"/>
    <property type="molecule type" value="Genomic_DNA"/>
</dbReference>
<gene>
    <name evidence="8" type="ORF">WR25_05990</name>
</gene>
<keyword evidence="7" id="KW-0472">Membrane</keyword>
<dbReference type="InterPro" id="IPR010255">
    <property type="entry name" value="Haem_peroxidase_sf"/>
</dbReference>
<proteinExistence type="predicted"/>
<dbReference type="GO" id="GO:0006979">
    <property type="term" value="P:response to oxidative stress"/>
    <property type="evidence" value="ECO:0007669"/>
    <property type="project" value="InterPro"/>
</dbReference>
<feature type="binding site" description="axial binding residue" evidence="5">
    <location>
        <position position="310"/>
    </location>
    <ligand>
        <name>heme b</name>
        <dbReference type="ChEBI" id="CHEBI:60344"/>
    </ligand>
    <ligandPart>
        <name>Fe</name>
        <dbReference type="ChEBI" id="CHEBI:18248"/>
    </ligandPart>
</feature>
<evidence type="ECO:0000313" key="8">
    <source>
        <dbReference type="EMBL" id="PAV88397.1"/>
    </source>
</evidence>
<keyword evidence="5" id="KW-0349">Heme</keyword>
<evidence type="ECO:0000256" key="5">
    <source>
        <dbReference type="PIRSR" id="PIRSR619791-2"/>
    </source>
</evidence>
<feature type="transmembrane region" description="Helical" evidence="7">
    <location>
        <begin position="590"/>
        <end position="615"/>
    </location>
</feature>
<feature type="region of interest" description="Disordered" evidence="6">
    <location>
        <begin position="665"/>
        <end position="700"/>
    </location>
</feature>
<organism evidence="8 9">
    <name type="scientific">Diploscapter pachys</name>
    <dbReference type="NCBI Taxonomy" id="2018661"/>
    <lineage>
        <taxon>Eukaryota</taxon>
        <taxon>Metazoa</taxon>
        <taxon>Ecdysozoa</taxon>
        <taxon>Nematoda</taxon>
        <taxon>Chromadorea</taxon>
        <taxon>Rhabditida</taxon>
        <taxon>Rhabditina</taxon>
        <taxon>Rhabditomorpha</taxon>
        <taxon>Rhabditoidea</taxon>
        <taxon>Rhabditidae</taxon>
        <taxon>Diploscapter</taxon>
    </lineage>
</organism>
<keyword evidence="3" id="KW-0575">Peroxidase</keyword>
<dbReference type="STRING" id="2018661.A0A2A2LR21"/>
<accession>A0A2A2LR21</accession>
<comment type="subcellular location">
    <subcellularLocation>
        <location evidence="1">Secreted</location>
    </subcellularLocation>
</comment>
<reference evidence="8 9" key="1">
    <citation type="journal article" date="2017" name="Curr. Biol.">
        <title>Genome architecture and evolution of a unichromosomal asexual nematode.</title>
        <authorList>
            <person name="Fradin H."/>
            <person name="Zegar C."/>
            <person name="Gutwein M."/>
            <person name="Lucas J."/>
            <person name="Kovtun M."/>
            <person name="Corcoran D."/>
            <person name="Baugh L.R."/>
            <person name="Kiontke K."/>
            <person name="Gunsalus K."/>
            <person name="Fitch D.H."/>
            <person name="Piano F."/>
        </authorList>
    </citation>
    <scope>NUCLEOTIDE SEQUENCE [LARGE SCALE GENOMIC DNA]</scope>
    <source>
        <strain evidence="8">PF1309</strain>
    </source>
</reference>
<evidence type="ECO:0000313" key="9">
    <source>
        <dbReference type="Proteomes" id="UP000218231"/>
    </source>
</evidence>
<dbReference type="PANTHER" id="PTHR11475:SF4">
    <property type="entry name" value="CHORION PEROXIDASE"/>
    <property type="match status" value="1"/>
</dbReference>
<dbReference type="GO" id="GO:0020037">
    <property type="term" value="F:heme binding"/>
    <property type="evidence" value="ECO:0007669"/>
    <property type="project" value="InterPro"/>
</dbReference>
<dbReference type="Pfam" id="PF03098">
    <property type="entry name" value="An_peroxidase"/>
    <property type="match status" value="2"/>
</dbReference>
<keyword evidence="3" id="KW-0560">Oxidoreductase</keyword>
<keyword evidence="7" id="KW-1133">Transmembrane helix</keyword>
<evidence type="ECO:0000256" key="3">
    <source>
        <dbReference type="ARBA" id="ARBA00022559"/>
    </source>
</evidence>
<keyword evidence="7" id="KW-0812">Transmembrane</keyword>
<evidence type="ECO:0000256" key="1">
    <source>
        <dbReference type="ARBA" id="ARBA00004613"/>
    </source>
</evidence>
<dbReference type="AlphaFoldDB" id="A0A2A2LR21"/>
<dbReference type="Gene3D" id="1.10.640.10">
    <property type="entry name" value="Haem peroxidase domain superfamily, animal type"/>
    <property type="match status" value="2"/>
</dbReference>
<protein>
    <submittedName>
        <fullName evidence="8">Uncharacterized protein</fullName>
    </submittedName>
</protein>
<dbReference type="PRINTS" id="PR00457">
    <property type="entry name" value="ANPEROXIDASE"/>
</dbReference>
<evidence type="ECO:0000256" key="7">
    <source>
        <dbReference type="SAM" id="Phobius"/>
    </source>
</evidence>
<dbReference type="OrthoDB" id="5771910at2759"/>
<dbReference type="PROSITE" id="PS50292">
    <property type="entry name" value="PEROXIDASE_3"/>
    <property type="match status" value="1"/>
</dbReference>
<keyword evidence="5" id="KW-0479">Metal-binding</keyword>
<dbReference type="SUPFAM" id="SSF48113">
    <property type="entry name" value="Heme-dependent peroxidases"/>
    <property type="match status" value="1"/>
</dbReference>
<evidence type="ECO:0000256" key="6">
    <source>
        <dbReference type="SAM" id="MobiDB-lite"/>
    </source>
</evidence>
<name>A0A2A2LR21_9BILA</name>
<dbReference type="InterPro" id="IPR019791">
    <property type="entry name" value="Haem_peroxidase_animal"/>
</dbReference>
<keyword evidence="4" id="KW-0325">Glycoprotein</keyword>
<keyword evidence="2" id="KW-0964">Secreted</keyword>